<accession>F2DCK5</accession>
<dbReference type="AlphaFoldDB" id="F2DCK5"/>
<name>F2DCK5_HORVV</name>
<protein>
    <submittedName>
        <fullName evidence="1">Predicted protein</fullName>
    </submittedName>
</protein>
<organism evidence="1">
    <name type="scientific">Hordeum vulgare subsp. vulgare</name>
    <name type="common">Domesticated barley</name>
    <dbReference type="NCBI Taxonomy" id="112509"/>
    <lineage>
        <taxon>Eukaryota</taxon>
        <taxon>Viridiplantae</taxon>
        <taxon>Streptophyta</taxon>
        <taxon>Embryophyta</taxon>
        <taxon>Tracheophyta</taxon>
        <taxon>Spermatophyta</taxon>
        <taxon>Magnoliopsida</taxon>
        <taxon>Liliopsida</taxon>
        <taxon>Poales</taxon>
        <taxon>Poaceae</taxon>
        <taxon>BOP clade</taxon>
        <taxon>Pooideae</taxon>
        <taxon>Triticodae</taxon>
        <taxon>Triticeae</taxon>
        <taxon>Hordeinae</taxon>
        <taxon>Hordeum</taxon>
    </lineage>
</organism>
<reference evidence="1" key="1">
    <citation type="journal article" date="2011" name="Plant Physiol.">
        <title>Comprehensive sequence analysis of 24,783 barley full-length cDNAs derived from 12 clone libraries.</title>
        <authorList>
            <person name="Matsumoto T."/>
            <person name="Tanaka T."/>
            <person name="Sakai H."/>
            <person name="Amano N."/>
            <person name="Kanamori H."/>
            <person name="Kurita K."/>
            <person name="Kikuta A."/>
            <person name="Kamiya K."/>
            <person name="Yamamoto M."/>
            <person name="Ikawa H."/>
            <person name="Fujii N."/>
            <person name="Hori K."/>
            <person name="Itoh T."/>
            <person name="Sato K."/>
        </authorList>
    </citation>
    <scope>NUCLEOTIDE SEQUENCE</scope>
</reference>
<proteinExistence type="evidence at transcript level"/>
<sequence>MLRKSTSNNSVVHKKLEGKRITVSIEPCLHSQFRFPVVAPEVYAHLLFRQVFLLLLHRSVCPSVVARLGFEGIGWPKGPCMLQRTTRASDRRISWCASP</sequence>
<dbReference type="EMBL" id="AK361622">
    <property type="protein sequence ID" value="BAJ92826.1"/>
    <property type="molecule type" value="mRNA"/>
</dbReference>
<evidence type="ECO:0000313" key="1">
    <source>
        <dbReference type="EMBL" id="BAJ92826.1"/>
    </source>
</evidence>